<evidence type="ECO:0000313" key="14">
    <source>
        <dbReference type="Proteomes" id="UP000438429"/>
    </source>
</evidence>
<dbReference type="Gene3D" id="3.30.160.60">
    <property type="entry name" value="Classic Zinc Finger"/>
    <property type="match status" value="5"/>
</dbReference>
<feature type="domain" description="C2H2-type" evidence="12">
    <location>
        <begin position="509"/>
        <end position="536"/>
    </location>
</feature>
<organism evidence="13 14">
    <name type="scientific">Scophthalmus maximus</name>
    <name type="common">Turbot</name>
    <name type="synonym">Psetta maxima</name>
    <dbReference type="NCBI Taxonomy" id="52904"/>
    <lineage>
        <taxon>Eukaryota</taxon>
        <taxon>Metazoa</taxon>
        <taxon>Chordata</taxon>
        <taxon>Craniata</taxon>
        <taxon>Vertebrata</taxon>
        <taxon>Euteleostomi</taxon>
        <taxon>Actinopterygii</taxon>
        <taxon>Neopterygii</taxon>
        <taxon>Teleostei</taxon>
        <taxon>Neoteleostei</taxon>
        <taxon>Acanthomorphata</taxon>
        <taxon>Carangaria</taxon>
        <taxon>Pleuronectiformes</taxon>
        <taxon>Pleuronectoidei</taxon>
        <taxon>Scophthalmidae</taxon>
        <taxon>Scophthalmus</taxon>
    </lineage>
</organism>
<dbReference type="Pfam" id="PF00096">
    <property type="entry name" value="zf-C2H2"/>
    <property type="match status" value="3"/>
</dbReference>
<feature type="domain" description="C2H2-type" evidence="12">
    <location>
        <begin position="278"/>
        <end position="305"/>
    </location>
</feature>
<comment type="subcellular location">
    <subcellularLocation>
        <location evidence="1">Nucleus</location>
    </subcellularLocation>
</comment>
<keyword evidence="8" id="KW-0804">Transcription</keyword>
<evidence type="ECO:0000256" key="10">
    <source>
        <dbReference type="PROSITE-ProRule" id="PRU00042"/>
    </source>
</evidence>
<feature type="domain" description="C2H2-type" evidence="12">
    <location>
        <begin position="453"/>
        <end position="480"/>
    </location>
</feature>
<evidence type="ECO:0000256" key="9">
    <source>
        <dbReference type="ARBA" id="ARBA00023242"/>
    </source>
</evidence>
<dbReference type="PROSITE" id="PS00028">
    <property type="entry name" value="ZINC_FINGER_C2H2_1"/>
    <property type="match status" value="7"/>
</dbReference>
<evidence type="ECO:0000256" key="4">
    <source>
        <dbReference type="ARBA" id="ARBA00022737"/>
    </source>
</evidence>
<keyword evidence="5 10" id="KW-0863">Zinc-finger</keyword>
<feature type="domain" description="C2H2-type" evidence="12">
    <location>
        <begin position="250"/>
        <end position="277"/>
    </location>
</feature>
<dbReference type="GO" id="GO:0005634">
    <property type="term" value="C:nucleus"/>
    <property type="evidence" value="ECO:0007669"/>
    <property type="project" value="UniProtKB-SubCell"/>
</dbReference>
<comment type="caution">
    <text evidence="13">The sequence shown here is derived from an EMBL/GenBank/DDBJ whole genome shotgun (WGS) entry which is preliminary data.</text>
</comment>
<evidence type="ECO:0000256" key="3">
    <source>
        <dbReference type="ARBA" id="ARBA00022723"/>
    </source>
</evidence>
<dbReference type="GO" id="GO:0000978">
    <property type="term" value="F:RNA polymerase II cis-regulatory region sequence-specific DNA binding"/>
    <property type="evidence" value="ECO:0007669"/>
    <property type="project" value="TreeGrafter"/>
</dbReference>
<protein>
    <recommendedName>
        <fullName evidence="12">C2H2-type domain-containing protein</fullName>
    </recommendedName>
</protein>
<evidence type="ECO:0000256" key="11">
    <source>
        <dbReference type="SAM" id="MobiDB-lite"/>
    </source>
</evidence>
<gene>
    <name evidence="13" type="ORF">F2P81_021866</name>
</gene>
<dbReference type="PANTHER" id="PTHR24393">
    <property type="entry name" value="ZINC FINGER PROTEIN"/>
    <property type="match status" value="1"/>
</dbReference>
<evidence type="ECO:0000256" key="8">
    <source>
        <dbReference type="ARBA" id="ARBA00023163"/>
    </source>
</evidence>
<keyword evidence="6" id="KW-0862">Zinc</keyword>
<evidence type="ECO:0000256" key="2">
    <source>
        <dbReference type="ARBA" id="ARBA00006991"/>
    </source>
</evidence>
<dbReference type="FunFam" id="3.30.160.60:FF:000624">
    <property type="entry name" value="zinc finger protein 697"/>
    <property type="match status" value="1"/>
</dbReference>
<feature type="region of interest" description="Disordered" evidence="11">
    <location>
        <begin position="158"/>
        <end position="192"/>
    </location>
</feature>
<feature type="region of interest" description="Disordered" evidence="11">
    <location>
        <begin position="389"/>
        <end position="441"/>
    </location>
</feature>
<dbReference type="PROSITE" id="PS50157">
    <property type="entry name" value="ZINC_FINGER_C2H2_2"/>
    <property type="match status" value="7"/>
</dbReference>
<dbReference type="SMART" id="SM00355">
    <property type="entry name" value="ZnF_C2H2"/>
    <property type="match status" value="7"/>
</dbReference>
<proteinExistence type="inferred from homology"/>
<dbReference type="Proteomes" id="UP000438429">
    <property type="component" value="Unassembled WGS sequence"/>
</dbReference>
<name>A0A6A4RY29_SCOMX</name>
<feature type="compositionally biased region" description="Basic and acidic residues" evidence="11">
    <location>
        <begin position="389"/>
        <end position="402"/>
    </location>
</feature>
<keyword evidence="4" id="KW-0677">Repeat</keyword>
<feature type="domain" description="C2H2-type" evidence="12">
    <location>
        <begin position="220"/>
        <end position="247"/>
    </location>
</feature>
<evidence type="ECO:0000256" key="5">
    <source>
        <dbReference type="ARBA" id="ARBA00022771"/>
    </source>
</evidence>
<dbReference type="GO" id="GO:0001228">
    <property type="term" value="F:DNA-binding transcription activator activity, RNA polymerase II-specific"/>
    <property type="evidence" value="ECO:0007669"/>
    <property type="project" value="TreeGrafter"/>
</dbReference>
<dbReference type="GO" id="GO:0008270">
    <property type="term" value="F:zinc ion binding"/>
    <property type="evidence" value="ECO:0007669"/>
    <property type="project" value="UniProtKB-KW"/>
</dbReference>
<dbReference type="EMBL" id="VEVO01000020">
    <property type="protein sequence ID" value="KAF0024985.1"/>
    <property type="molecule type" value="Genomic_DNA"/>
</dbReference>
<dbReference type="InterPro" id="IPR036236">
    <property type="entry name" value="Znf_C2H2_sf"/>
</dbReference>
<dbReference type="AlphaFoldDB" id="A0A6A4RY29"/>
<feature type="domain" description="C2H2-type" evidence="12">
    <location>
        <begin position="481"/>
        <end position="508"/>
    </location>
</feature>
<dbReference type="SUPFAM" id="SSF57667">
    <property type="entry name" value="beta-beta-alpha zinc fingers"/>
    <property type="match status" value="3"/>
</dbReference>
<sequence>MYSSLRSTEDGDKSAFARLTLAVWREDREHVMTPLKHLSNRKRYGRHQKCLLRTAKGQALAITTSHMTFLVLSHLRMAKTAKMELLRVLIAECLSAAAEQIFKIAERTMAEYEEEMSCSQWVLDSHRRLLDVAKSHSKDYLQMSAADGRQQLPASISVSWEEPDNSHSESTEDCGNRNTPPHASPASDNDHGDQEILIKEDNDTKRECDVDTPLKVKKLFKCAICFSGFSSKKMMVRHVKKHVESNASSYQCQLCDRYFCHKSEFIVHARIHKGSQPHECQDCEESLDQRESPFIHREKHAEEKPYRRFSDEADAEALLKSMTPAVKMEETPGQEESDMKTFPLTLTPYDRSEFEQESLQPLCLYQIQTVADIDIDFSAALPVQQIKTEPTEAHDGVSDSGDRPLLSVNPGEHGDGGTEPNHPSMKHIRPRRPSGKSSELTAQLEAGTSPKPYKCPCCAKCFSSTKTLIRHVRIHSEDKPYQCHFCGRNFCQKSDLVNHTRIHTGERPYRCQECSKSFAQKGNLVVHMRKHTGEKPYRCQECSCSFGQKSTLDCHMQRHR</sequence>
<dbReference type="PANTHER" id="PTHR24393:SF34">
    <property type="entry name" value="PR_SET DOMAIN 13"/>
    <property type="match status" value="1"/>
</dbReference>
<keyword evidence="3" id="KW-0479">Metal-binding</keyword>
<dbReference type="InterPro" id="IPR013087">
    <property type="entry name" value="Znf_C2H2_type"/>
</dbReference>
<comment type="similarity">
    <text evidence="2">Belongs to the krueppel C2H2-type zinc-finger protein family.</text>
</comment>
<dbReference type="FunFam" id="3.30.160.60:FF:000056">
    <property type="entry name" value="Zinc finger and SCAN domain-containing 20"/>
    <property type="match status" value="1"/>
</dbReference>
<feature type="compositionally biased region" description="Basic residues" evidence="11">
    <location>
        <begin position="424"/>
        <end position="434"/>
    </location>
</feature>
<evidence type="ECO:0000313" key="13">
    <source>
        <dbReference type="EMBL" id="KAF0024985.1"/>
    </source>
</evidence>
<accession>A0A6A4RY29</accession>
<evidence type="ECO:0000256" key="6">
    <source>
        <dbReference type="ARBA" id="ARBA00022833"/>
    </source>
</evidence>
<keyword evidence="9" id="KW-0539">Nucleus</keyword>
<keyword evidence="7" id="KW-0805">Transcription regulation</keyword>
<dbReference type="FunFam" id="3.30.160.60:FF:000774">
    <property type="entry name" value="Zinc finger protein"/>
    <property type="match status" value="1"/>
</dbReference>
<dbReference type="FunFam" id="3.30.160.60:FF:000933">
    <property type="entry name" value="zinc finger protein 771"/>
    <property type="match status" value="1"/>
</dbReference>
<feature type="domain" description="C2H2-type" evidence="12">
    <location>
        <begin position="537"/>
        <end position="560"/>
    </location>
</feature>
<reference evidence="13 14" key="1">
    <citation type="submission" date="2019-06" db="EMBL/GenBank/DDBJ databases">
        <title>Draft genomes of female and male turbot (Scophthalmus maximus).</title>
        <authorList>
            <person name="Xu H."/>
            <person name="Xu X.-W."/>
            <person name="Shao C."/>
            <person name="Chen S."/>
        </authorList>
    </citation>
    <scope>NUCLEOTIDE SEQUENCE [LARGE SCALE GENOMIC DNA]</scope>
    <source>
        <strain evidence="13">Ysfricsl-2016a</strain>
        <tissue evidence="13">Blood</tissue>
    </source>
</reference>
<evidence type="ECO:0000259" key="12">
    <source>
        <dbReference type="PROSITE" id="PS50157"/>
    </source>
</evidence>
<evidence type="ECO:0000256" key="7">
    <source>
        <dbReference type="ARBA" id="ARBA00023015"/>
    </source>
</evidence>
<evidence type="ECO:0000256" key="1">
    <source>
        <dbReference type="ARBA" id="ARBA00004123"/>
    </source>
</evidence>